<feature type="non-terminal residue" evidence="2">
    <location>
        <position position="1"/>
    </location>
</feature>
<gene>
    <name evidence="2" type="ORF">S03H2_72530</name>
</gene>
<protein>
    <recommendedName>
        <fullName evidence="3">SMP-30/Gluconolactonase/LRE-like region domain-containing protein</fullName>
    </recommendedName>
</protein>
<dbReference type="Pfam" id="PF01436">
    <property type="entry name" value="NHL"/>
    <property type="match status" value="1"/>
</dbReference>
<dbReference type="EMBL" id="BARU01049099">
    <property type="protein sequence ID" value="GAH90846.1"/>
    <property type="molecule type" value="Genomic_DNA"/>
</dbReference>
<keyword evidence="1" id="KW-0677">Repeat</keyword>
<dbReference type="AlphaFoldDB" id="X1J7Y7"/>
<proteinExistence type="predicted"/>
<dbReference type="PROSITE" id="PS51125">
    <property type="entry name" value="NHL"/>
    <property type="match status" value="1"/>
</dbReference>
<evidence type="ECO:0000256" key="1">
    <source>
        <dbReference type="ARBA" id="ARBA00022737"/>
    </source>
</evidence>
<evidence type="ECO:0008006" key="3">
    <source>
        <dbReference type="Google" id="ProtNLM"/>
    </source>
</evidence>
<organism evidence="2">
    <name type="scientific">marine sediment metagenome</name>
    <dbReference type="NCBI Taxonomy" id="412755"/>
    <lineage>
        <taxon>unclassified sequences</taxon>
        <taxon>metagenomes</taxon>
        <taxon>ecological metagenomes</taxon>
    </lineage>
</organism>
<accession>X1J7Y7</accession>
<comment type="caution">
    <text evidence="2">The sequence shown here is derived from an EMBL/GenBank/DDBJ whole genome shotgun (WGS) entry which is preliminary data.</text>
</comment>
<evidence type="ECO:0000313" key="2">
    <source>
        <dbReference type="EMBL" id="GAH90846.1"/>
    </source>
</evidence>
<reference evidence="2" key="1">
    <citation type="journal article" date="2014" name="Front. Microbiol.">
        <title>High frequency of phylogenetically diverse reductive dehalogenase-homologous genes in deep subseafloor sedimentary metagenomes.</title>
        <authorList>
            <person name="Kawai M."/>
            <person name="Futagami T."/>
            <person name="Toyoda A."/>
            <person name="Takaki Y."/>
            <person name="Nishi S."/>
            <person name="Hori S."/>
            <person name="Arai W."/>
            <person name="Tsubouchi T."/>
            <person name="Morono Y."/>
            <person name="Uchiyama I."/>
            <person name="Ito T."/>
            <person name="Fujiyama A."/>
            <person name="Inagaki F."/>
            <person name="Takami H."/>
        </authorList>
    </citation>
    <scope>NUCLEOTIDE SEQUENCE</scope>
    <source>
        <strain evidence="2">Expedition CK06-06</strain>
    </source>
</reference>
<feature type="non-terminal residue" evidence="2">
    <location>
        <position position="55"/>
    </location>
</feature>
<sequence length="55" mass="6190">EPSGITADRHGRIYVTDRINNRIVVFDTSCEYIEYFGEGIGLQHPCGILVKGEFC</sequence>
<name>X1J7Y7_9ZZZZ</name>
<dbReference type="Gene3D" id="2.120.10.30">
    <property type="entry name" value="TolB, C-terminal domain"/>
    <property type="match status" value="1"/>
</dbReference>
<dbReference type="InterPro" id="IPR011042">
    <property type="entry name" value="6-blade_b-propeller_TolB-like"/>
</dbReference>
<dbReference type="InterPro" id="IPR001258">
    <property type="entry name" value="NHL_repeat"/>
</dbReference>
<dbReference type="SUPFAM" id="SSF101898">
    <property type="entry name" value="NHL repeat"/>
    <property type="match status" value="1"/>
</dbReference>